<dbReference type="PANTHER" id="PTHR46401:SF2">
    <property type="entry name" value="GLYCOSYLTRANSFERASE WBBK-RELATED"/>
    <property type="match status" value="1"/>
</dbReference>
<dbReference type="Proteomes" id="UP000018141">
    <property type="component" value="Unassembled WGS sequence"/>
</dbReference>
<evidence type="ECO:0000256" key="1">
    <source>
        <dbReference type="ARBA" id="ARBA00022679"/>
    </source>
</evidence>
<dbReference type="Gene3D" id="3.40.50.2000">
    <property type="entry name" value="Glycogen Phosphorylase B"/>
    <property type="match status" value="2"/>
</dbReference>
<dbReference type="GO" id="GO:0009103">
    <property type="term" value="P:lipopolysaccharide biosynthetic process"/>
    <property type="evidence" value="ECO:0007669"/>
    <property type="project" value="TreeGrafter"/>
</dbReference>
<organism evidence="3 4">
    <name type="scientific">Bacteroides pectinophilus CAG:437</name>
    <dbReference type="NCBI Taxonomy" id="1263051"/>
    <lineage>
        <taxon>Bacteria</taxon>
        <taxon>Bacillati</taxon>
        <taxon>Bacillota</taxon>
        <taxon>Clostridia</taxon>
        <taxon>Eubacteriales</taxon>
    </lineage>
</organism>
<gene>
    <name evidence="3" type="ORF">BN656_01785</name>
</gene>
<keyword evidence="1" id="KW-0808">Transferase</keyword>
<dbReference type="AlphaFoldDB" id="R7B1M3"/>
<feature type="domain" description="Glycosyl transferase family 1" evidence="2">
    <location>
        <begin position="183"/>
        <end position="326"/>
    </location>
</feature>
<dbReference type="Pfam" id="PF00534">
    <property type="entry name" value="Glycos_transf_1"/>
    <property type="match status" value="1"/>
</dbReference>
<dbReference type="PANTHER" id="PTHR46401">
    <property type="entry name" value="GLYCOSYLTRANSFERASE WBBK-RELATED"/>
    <property type="match status" value="1"/>
</dbReference>
<dbReference type="EMBL" id="CBHH010000052">
    <property type="protein sequence ID" value="CDD57752.1"/>
    <property type="molecule type" value="Genomic_DNA"/>
</dbReference>
<evidence type="ECO:0000313" key="3">
    <source>
        <dbReference type="EMBL" id="CDD57752.1"/>
    </source>
</evidence>
<reference evidence="3" key="1">
    <citation type="submission" date="2012-11" db="EMBL/GenBank/DDBJ databases">
        <title>Dependencies among metagenomic species, viruses, plasmids and units of genetic variation.</title>
        <authorList>
            <person name="Nielsen H.B."/>
            <person name="Almeida M."/>
            <person name="Juncker A.S."/>
            <person name="Rasmussen S."/>
            <person name="Li J."/>
            <person name="Sunagawa S."/>
            <person name="Plichta D."/>
            <person name="Gautier L."/>
            <person name="Le Chatelier E."/>
            <person name="Peletier E."/>
            <person name="Bonde I."/>
            <person name="Nielsen T."/>
            <person name="Manichanh C."/>
            <person name="Arumugam M."/>
            <person name="Batto J."/>
            <person name="Santos M.B.Q.D."/>
            <person name="Blom N."/>
            <person name="Borruel N."/>
            <person name="Burgdorf K.S."/>
            <person name="Boumezbeur F."/>
            <person name="Casellas F."/>
            <person name="Dore J."/>
            <person name="Guarner F."/>
            <person name="Hansen T."/>
            <person name="Hildebrand F."/>
            <person name="Kaas R.S."/>
            <person name="Kennedy S."/>
            <person name="Kristiansen K."/>
            <person name="Kultima J.R."/>
            <person name="Leonard P."/>
            <person name="Levenez F."/>
            <person name="Lund O."/>
            <person name="Moumen B."/>
            <person name="Le Paslier D."/>
            <person name="Pons N."/>
            <person name="Pedersen O."/>
            <person name="Prifti E."/>
            <person name="Qin J."/>
            <person name="Raes J."/>
            <person name="Tap J."/>
            <person name="Tims S."/>
            <person name="Ussery D.W."/>
            <person name="Yamada T."/>
            <person name="MetaHit consortium"/>
            <person name="Renault P."/>
            <person name="Sicheritz-Ponten T."/>
            <person name="Bork P."/>
            <person name="Wang J."/>
            <person name="Brunak S."/>
            <person name="Ehrlich S.D."/>
        </authorList>
    </citation>
    <scope>NUCLEOTIDE SEQUENCE [LARGE SCALE GENOMIC DNA]</scope>
</reference>
<sequence length="363" mass="42205">MKIAIDARSMGSRPSGVGMYLFDFLKQLIQYDELEFVLLSDVATSEYIKYFQEKGIEVRTSDRHVYKSAGVYAYFAFIKKQLEDIKPDVFWEVNSLIPVNLKGSFRTMITIHDMFPITHVKYFGRVYSIYFRHSLSKTLKNTDMILYNSHQTKLTTEAIFPEAKKIKNETAYIITNPLTKEYENTDDGYFLYIGNMEKRKGVDILLNGYREYRYRKGTKKLVVAGKMLEDDIEQLLHEVQAECGGVEYLDYVTDDKKHELYAHCSCFLFPSRAEGFGMPILEAMKHGKPVITGDLDIYKEIAGDCLNTFEMQGFNKVNFQIDSFVKKMFDYNTQIDEKAYRDAINKYSPEHLGGIVRKFIEDN</sequence>
<dbReference type="GO" id="GO:0016757">
    <property type="term" value="F:glycosyltransferase activity"/>
    <property type="evidence" value="ECO:0007669"/>
    <property type="project" value="InterPro"/>
</dbReference>
<dbReference type="SUPFAM" id="SSF53756">
    <property type="entry name" value="UDP-Glycosyltransferase/glycogen phosphorylase"/>
    <property type="match status" value="1"/>
</dbReference>
<comment type="caution">
    <text evidence="3">The sequence shown here is derived from an EMBL/GenBank/DDBJ whole genome shotgun (WGS) entry which is preliminary data.</text>
</comment>
<evidence type="ECO:0000313" key="4">
    <source>
        <dbReference type="Proteomes" id="UP000018141"/>
    </source>
</evidence>
<accession>R7B1M3</accession>
<dbReference type="CDD" id="cd03809">
    <property type="entry name" value="GT4_MtfB-like"/>
    <property type="match status" value="1"/>
</dbReference>
<proteinExistence type="predicted"/>
<protein>
    <recommendedName>
        <fullName evidence="2">Glycosyl transferase family 1 domain-containing protein</fullName>
    </recommendedName>
</protein>
<dbReference type="InterPro" id="IPR001296">
    <property type="entry name" value="Glyco_trans_1"/>
</dbReference>
<name>R7B1M3_9FIRM</name>
<evidence type="ECO:0000259" key="2">
    <source>
        <dbReference type="Pfam" id="PF00534"/>
    </source>
</evidence>